<dbReference type="SUPFAM" id="SSF51445">
    <property type="entry name" value="(Trans)glycosidases"/>
    <property type="match status" value="1"/>
</dbReference>
<accession>A0ABP8GCC4</accession>
<dbReference type="RefSeq" id="WP_345253544.1">
    <property type="nucleotide sequence ID" value="NZ_BAABGY010000002.1"/>
</dbReference>
<dbReference type="PANTHER" id="PTHR31490:SF90">
    <property type="entry name" value="ENDO-1,4-BETA-XYLANASE A"/>
    <property type="match status" value="1"/>
</dbReference>
<keyword evidence="11" id="KW-1185">Reference proteome</keyword>
<dbReference type="EMBL" id="BAABGY010000002">
    <property type="protein sequence ID" value="GAA4321721.1"/>
    <property type="molecule type" value="Genomic_DNA"/>
</dbReference>
<keyword evidence="3 6" id="KW-0326">Glycosidase</keyword>
<dbReference type="InterPro" id="IPR001000">
    <property type="entry name" value="GH10_dom"/>
</dbReference>
<dbReference type="Proteomes" id="UP001501725">
    <property type="component" value="Unassembled WGS sequence"/>
</dbReference>
<evidence type="ECO:0000256" key="5">
    <source>
        <dbReference type="PROSITE-ProRule" id="PRU10061"/>
    </source>
</evidence>
<protein>
    <recommendedName>
        <fullName evidence="6">Beta-xylanase</fullName>
        <ecNumber evidence="6">3.2.1.8</ecNumber>
    </recommendedName>
</protein>
<sequence length="615" mass="69426">MPKTLSVFVLLLSVMALPAAAQGPWNGRSAAVVLTYDDALNVHQTTVLPLLDSLNLKATFYLTDNGGRLRAQFPRWKKAAANGHELGNHSIYHPCSGSLPGRSWVPPDYDLDRYTLRRMADEIRSTNLLLETLDGKKERTFAYPCADTRIHDTPYIDAVKNELVAARHVRHELQDPGAVDPWNIAAYMVNGESGEKLISLVKEAQAQRKLLVFLFHGVGGEHSIDVSTEAHRSLVRYLKGQKDIWVAPMVDVAKFIRAKQSPATAHTPGGNVPALKKVYAEYFPMGVAVSPRALKTDEAALITKHFSSMTPENAMKMGPIHPKEHEYFWKDADSIAAFAARTGMKLRGHTLVWHHQTPDWMFTDSKGDTVGRTVLLQRLKEHIFAVAGRYKGKVYAWDVANEVISDRRDEYLRRSPWLRIIGPDFIDSAFTWAHQADPAAQLFYNDYNEISPVKREKIFRLVKGLKDRGIPIHGLGLQAHWAVNEPGRGQLDSTLQRFAQLGVNLQITELDISVYPKEHDARARPAEDSNTAFSAAREQQQREVYGMTFELFRKYRHVITGVTFWNISDRHSWLDDFPVQGRKDYPLLFDAQLQPKKAFSDVIRFAQATSGKKAL</sequence>
<organism evidence="10 11">
    <name type="scientific">Flaviaesturariibacter amylovorans</name>
    <dbReference type="NCBI Taxonomy" id="1084520"/>
    <lineage>
        <taxon>Bacteria</taxon>
        <taxon>Pseudomonadati</taxon>
        <taxon>Bacteroidota</taxon>
        <taxon>Chitinophagia</taxon>
        <taxon>Chitinophagales</taxon>
        <taxon>Chitinophagaceae</taxon>
        <taxon>Flaviaestuariibacter</taxon>
    </lineage>
</organism>
<keyword evidence="7" id="KW-0732">Signal</keyword>
<proteinExistence type="inferred from homology"/>
<dbReference type="CDD" id="cd10967">
    <property type="entry name" value="CE4_GLA_like_6s"/>
    <property type="match status" value="1"/>
</dbReference>
<dbReference type="PROSITE" id="PS00591">
    <property type="entry name" value="GH10_1"/>
    <property type="match status" value="1"/>
</dbReference>
<dbReference type="Pfam" id="PF01522">
    <property type="entry name" value="Polysacc_deac_1"/>
    <property type="match status" value="1"/>
</dbReference>
<dbReference type="PROSITE" id="PS51760">
    <property type="entry name" value="GH10_2"/>
    <property type="match status" value="1"/>
</dbReference>
<evidence type="ECO:0000256" key="7">
    <source>
        <dbReference type="SAM" id="SignalP"/>
    </source>
</evidence>
<evidence type="ECO:0000259" key="8">
    <source>
        <dbReference type="PROSITE" id="PS51677"/>
    </source>
</evidence>
<keyword evidence="4 6" id="KW-0624">Polysaccharide degradation</keyword>
<reference evidence="11" key="1">
    <citation type="journal article" date="2019" name="Int. J. Syst. Evol. Microbiol.">
        <title>The Global Catalogue of Microorganisms (GCM) 10K type strain sequencing project: providing services to taxonomists for standard genome sequencing and annotation.</title>
        <authorList>
            <consortium name="The Broad Institute Genomics Platform"/>
            <consortium name="The Broad Institute Genome Sequencing Center for Infectious Disease"/>
            <person name="Wu L."/>
            <person name="Ma J."/>
        </authorList>
    </citation>
    <scope>NUCLEOTIDE SEQUENCE [LARGE SCALE GENOMIC DNA]</scope>
    <source>
        <strain evidence="11">JCM 17919</strain>
    </source>
</reference>
<evidence type="ECO:0000259" key="9">
    <source>
        <dbReference type="PROSITE" id="PS51760"/>
    </source>
</evidence>
<feature type="chain" id="PRO_5045352934" description="Beta-xylanase" evidence="7">
    <location>
        <begin position="22"/>
        <end position="615"/>
    </location>
</feature>
<feature type="domain" description="NodB homology" evidence="8">
    <location>
        <begin position="30"/>
        <end position="144"/>
    </location>
</feature>
<dbReference type="SUPFAM" id="SSF88713">
    <property type="entry name" value="Glycoside hydrolase/deacetylase"/>
    <property type="match status" value="1"/>
</dbReference>
<name>A0ABP8GCC4_9BACT</name>
<dbReference type="EC" id="3.2.1.8" evidence="6"/>
<dbReference type="InterPro" id="IPR017853">
    <property type="entry name" value="GH"/>
</dbReference>
<dbReference type="Pfam" id="PF00331">
    <property type="entry name" value="Glyco_hydro_10"/>
    <property type="match status" value="1"/>
</dbReference>
<gene>
    <name evidence="10" type="ORF">GCM10023184_07710</name>
</gene>
<evidence type="ECO:0000313" key="10">
    <source>
        <dbReference type="EMBL" id="GAA4321721.1"/>
    </source>
</evidence>
<comment type="similarity">
    <text evidence="6">Belongs to the glycosyl hydrolase 10 (cellulase F) family.</text>
</comment>
<feature type="active site" description="Nucleophile" evidence="5">
    <location>
        <position position="509"/>
    </location>
</feature>
<evidence type="ECO:0000256" key="4">
    <source>
        <dbReference type="ARBA" id="ARBA00023326"/>
    </source>
</evidence>
<keyword evidence="2 6" id="KW-0119">Carbohydrate metabolism</keyword>
<comment type="catalytic activity">
    <reaction evidence="6">
        <text>Endohydrolysis of (1-&gt;4)-beta-D-xylosidic linkages in xylans.</text>
        <dbReference type="EC" id="3.2.1.8"/>
    </reaction>
</comment>
<feature type="domain" description="GH10" evidence="9">
    <location>
        <begin position="269"/>
        <end position="605"/>
    </location>
</feature>
<dbReference type="Gene3D" id="3.20.20.370">
    <property type="entry name" value="Glycoside hydrolase/deacetylase"/>
    <property type="match status" value="1"/>
</dbReference>
<evidence type="ECO:0000256" key="3">
    <source>
        <dbReference type="ARBA" id="ARBA00023295"/>
    </source>
</evidence>
<dbReference type="Gene3D" id="3.20.20.80">
    <property type="entry name" value="Glycosidases"/>
    <property type="match status" value="1"/>
</dbReference>
<dbReference type="InterPro" id="IPR011330">
    <property type="entry name" value="Glyco_hydro/deAcase_b/a-brl"/>
</dbReference>
<keyword evidence="1 6" id="KW-0378">Hydrolase</keyword>
<evidence type="ECO:0000256" key="2">
    <source>
        <dbReference type="ARBA" id="ARBA00023277"/>
    </source>
</evidence>
<dbReference type="PRINTS" id="PR00134">
    <property type="entry name" value="GLHYDRLASE10"/>
</dbReference>
<feature type="signal peptide" evidence="7">
    <location>
        <begin position="1"/>
        <end position="21"/>
    </location>
</feature>
<dbReference type="SMART" id="SM00633">
    <property type="entry name" value="Glyco_10"/>
    <property type="match status" value="1"/>
</dbReference>
<dbReference type="InterPro" id="IPR002509">
    <property type="entry name" value="NODB_dom"/>
</dbReference>
<comment type="caution">
    <text evidence="10">The sequence shown here is derived from an EMBL/GenBank/DDBJ whole genome shotgun (WGS) entry which is preliminary data.</text>
</comment>
<dbReference type="PROSITE" id="PS51677">
    <property type="entry name" value="NODB"/>
    <property type="match status" value="1"/>
</dbReference>
<evidence type="ECO:0000256" key="6">
    <source>
        <dbReference type="RuleBase" id="RU361174"/>
    </source>
</evidence>
<evidence type="ECO:0000256" key="1">
    <source>
        <dbReference type="ARBA" id="ARBA00022801"/>
    </source>
</evidence>
<dbReference type="PANTHER" id="PTHR31490">
    <property type="entry name" value="GLYCOSYL HYDROLASE"/>
    <property type="match status" value="1"/>
</dbReference>
<evidence type="ECO:0000313" key="11">
    <source>
        <dbReference type="Proteomes" id="UP001501725"/>
    </source>
</evidence>
<dbReference type="InterPro" id="IPR031158">
    <property type="entry name" value="GH10_AS"/>
</dbReference>
<dbReference type="InterPro" id="IPR044846">
    <property type="entry name" value="GH10"/>
</dbReference>